<dbReference type="PROSITE" id="PS50983">
    <property type="entry name" value="FE_B12_PBP"/>
    <property type="match status" value="1"/>
</dbReference>
<organism evidence="3 4">
    <name type="scientific">Sutterella wadsworthensis 2_1_59BFAA</name>
    <dbReference type="NCBI Taxonomy" id="742823"/>
    <lineage>
        <taxon>Bacteria</taxon>
        <taxon>Pseudomonadati</taxon>
        <taxon>Pseudomonadota</taxon>
        <taxon>Betaproteobacteria</taxon>
        <taxon>Burkholderiales</taxon>
        <taxon>Sutterellaceae</taxon>
        <taxon>Sutterella</taxon>
    </lineage>
</organism>
<name>K1JL55_9BURK</name>
<accession>K1JL55</accession>
<evidence type="ECO:0000256" key="1">
    <source>
        <dbReference type="SAM" id="SignalP"/>
    </source>
</evidence>
<dbReference type="Proteomes" id="UP000005835">
    <property type="component" value="Unassembled WGS sequence"/>
</dbReference>
<dbReference type="EMBL" id="ADMG01000002">
    <property type="protein sequence ID" value="EKB32365.1"/>
    <property type="molecule type" value="Genomic_DNA"/>
</dbReference>
<feature type="chain" id="PRO_5003846447" description="Fe/B12 periplasmic-binding domain-containing protein" evidence="1">
    <location>
        <begin position="25"/>
        <end position="371"/>
    </location>
</feature>
<dbReference type="PANTHER" id="PTHR30535:SF34">
    <property type="entry name" value="MOLYBDATE-BINDING PROTEIN MOLA"/>
    <property type="match status" value="1"/>
</dbReference>
<dbReference type="AlphaFoldDB" id="K1JL55"/>
<dbReference type="eggNOG" id="COG0614">
    <property type="taxonomic scope" value="Bacteria"/>
</dbReference>
<keyword evidence="1" id="KW-0732">Signal</keyword>
<dbReference type="Gene3D" id="1.20.58.2180">
    <property type="match status" value="1"/>
</dbReference>
<dbReference type="STRING" id="742823.HMPREF9465_00048"/>
<dbReference type="InterPro" id="IPR002491">
    <property type="entry name" value="ABC_transptr_periplasmic_BD"/>
</dbReference>
<proteinExistence type="predicted"/>
<evidence type="ECO:0000259" key="2">
    <source>
        <dbReference type="PROSITE" id="PS50983"/>
    </source>
</evidence>
<dbReference type="HOGENOM" id="CLU_038034_13_3_4"/>
<evidence type="ECO:0000313" key="4">
    <source>
        <dbReference type="Proteomes" id="UP000005835"/>
    </source>
</evidence>
<dbReference type="RefSeq" id="WP_005432958.1">
    <property type="nucleotide sequence ID" value="NZ_JH815513.1"/>
</dbReference>
<dbReference type="PANTHER" id="PTHR30535">
    <property type="entry name" value="VITAMIN B12-BINDING PROTEIN"/>
    <property type="match status" value="1"/>
</dbReference>
<feature type="signal peptide" evidence="1">
    <location>
        <begin position="1"/>
        <end position="24"/>
    </location>
</feature>
<evidence type="ECO:0000313" key="3">
    <source>
        <dbReference type="EMBL" id="EKB32365.1"/>
    </source>
</evidence>
<sequence>MTFNLKQCALVCGALALAATSAAARTVVDDNGTSVEIPDHVNRVVVTNILPLASAVTVFLNDGKTVVGMHPASYSAAKSGLLGKLYPDVLKADTSFMQGASLNVEALMALRPDLVLVNAPDKRTLDAVRNAGIPAFGISPSKWHYDIIETHAQWMKSLSEIWPEHKGKGDLIDSRSKAIAKMVADRTKDLRPEERSKVLFLFRYDARQIVTSGRNFFGQYWCDAVGARNVAESVTADNANAIVSMEQIYAWNPDVVFITNFTAATPADLFDNKMAGHDWSDVKAVKDKRVYKLPLGIYRSYTPSADTPLTLLWIAKQVYPSRFADIDLTKEVKAWYKDVFGVTLTDADVDMMFNPGEGASTGATVATRSNG</sequence>
<keyword evidence="4" id="KW-1185">Reference proteome</keyword>
<gene>
    <name evidence="3" type="ORF">HMPREF9465_00048</name>
</gene>
<dbReference type="Gene3D" id="3.40.50.1980">
    <property type="entry name" value="Nitrogenase molybdenum iron protein domain"/>
    <property type="match status" value="2"/>
</dbReference>
<dbReference type="SUPFAM" id="SSF53807">
    <property type="entry name" value="Helical backbone' metal receptor"/>
    <property type="match status" value="1"/>
</dbReference>
<dbReference type="InterPro" id="IPR050902">
    <property type="entry name" value="ABC_Transporter_SBP"/>
</dbReference>
<dbReference type="PATRIC" id="fig|742823.3.peg.52"/>
<dbReference type="GO" id="GO:0071281">
    <property type="term" value="P:cellular response to iron ion"/>
    <property type="evidence" value="ECO:0007669"/>
    <property type="project" value="TreeGrafter"/>
</dbReference>
<dbReference type="OrthoDB" id="9775594at2"/>
<comment type="caution">
    <text evidence="3">The sequence shown here is derived from an EMBL/GenBank/DDBJ whole genome shotgun (WGS) entry which is preliminary data.</text>
</comment>
<protein>
    <recommendedName>
        <fullName evidence="2">Fe/B12 periplasmic-binding domain-containing protein</fullName>
    </recommendedName>
</protein>
<feature type="domain" description="Fe/B12 periplasmic-binding" evidence="2">
    <location>
        <begin position="43"/>
        <end position="322"/>
    </location>
</feature>
<dbReference type="Pfam" id="PF01497">
    <property type="entry name" value="Peripla_BP_2"/>
    <property type="match status" value="1"/>
</dbReference>
<reference evidence="3 4" key="1">
    <citation type="submission" date="2012-05" db="EMBL/GenBank/DDBJ databases">
        <title>The Genome Sequence of Sutterella wadsworthensis 2_1_59BFAA.</title>
        <authorList>
            <consortium name="The Broad Institute Genome Sequencing Platform"/>
            <person name="Earl A."/>
            <person name="Ward D."/>
            <person name="Feldgarden M."/>
            <person name="Gevers D."/>
            <person name="Daigneault M."/>
            <person name="Strauss J."/>
            <person name="Allen-Vercoe E."/>
            <person name="Walker B."/>
            <person name="Young S.K."/>
            <person name="Zeng Q."/>
            <person name="Gargeya S."/>
            <person name="Fitzgerald M."/>
            <person name="Haas B."/>
            <person name="Abouelleil A."/>
            <person name="Alvarado L."/>
            <person name="Arachchi H.M."/>
            <person name="Berlin A.M."/>
            <person name="Chapman S.B."/>
            <person name="Goldberg J."/>
            <person name="Griggs A."/>
            <person name="Gujja S."/>
            <person name="Hansen M."/>
            <person name="Howarth C."/>
            <person name="Imamovic A."/>
            <person name="Larimer J."/>
            <person name="McCowen C."/>
            <person name="Montmayeur A."/>
            <person name="Murphy C."/>
            <person name="Neiman D."/>
            <person name="Pearson M."/>
            <person name="Priest M."/>
            <person name="Roberts A."/>
            <person name="Saif S."/>
            <person name="Shea T."/>
            <person name="Sisk P."/>
            <person name="Sykes S."/>
            <person name="Wortman J."/>
            <person name="Nusbaum C."/>
            <person name="Birren B."/>
        </authorList>
    </citation>
    <scope>NUCLEOTIDE SEQUENCE [LARGE SCALE GENOMIC DNA]</scope>
    <source>
        <strain evidence="3 4">2_1_59BFAA</strain>
    </source>
</reference>